<evidence type="ECO:0000256" key="2">
    <source>
        <dbReference type="ARBA" id="ARBA00022448"/>
    </source>
</evidence>
<dbReference type="SUPFAM" id="SSF56935">
    <property type="entry name" value="Porins"/>
    <property type="match status" value="1"/>
</dbReference>
<dbReference type="PANTHER" id="PTHR30069:SF27">
    <property type="entry name" value="BLL4766 PROTEIN"/>
    <property type="match status" value="1"/>
</dbReference>
<reference evidence="10 11" key="1">
    <citation type="journal article" date="2017" name="Int. J. Syst. Evol. Microbiol.">
        <title>Desulfovibrio senegalensis sp. nov., a mesophilic sulfate reducer isolated from marine sediment.</title>
        <authorList>
            <person name="Thioye A."/>
            <person name="Gam Z.B.A."/>
            <person name="Mbengue M."/>
            <person name="Cayol J.L."/>
            <person name="Joseph-Bartoli M."/>
            <person name="Toure-Kane C."/>
            <person name="Labat M."/>
        </authorList>
    </citation>
    <scope>NUCLEOTIDE SEQUENCE [LARGE SCALE GENOMIC DNA]</scope>
    <source>
        <strain evidence="10 11">DSM 101509</strain>
    </source>
</reference>
<dbReference type="RefSeq" id="WP_151150374.1">
    <property type="nucleotide sequence ID" value="NZ_WAIE01000002.1"/>
</dbReference>
<keyword evidence="11" id="KW-1185">Reference proteome</keyword>
<evidence type="ECO:0000256" key="3">
    <source>
        <dbReference type="ARBA" id="ARBA00022452"/>
    </source>
</evidence>
<dbReference type="InterPro" id="IPR037066">
    <property type="entry name" value="Plug_dom_sf"/>
</dbReference>
<keyword evidence="10" id="KW-0675">Receptor</keyword>
<accession>A0A6N6N373</accession>
<dbReference type="GO" id="GO:0009279">
    <property type="term" value="C:cell outer membrane"/>
    <property type="evidence" value="ECO:0007669"/>
    <property type="project" value="UniProtKB-SubCell"/>
</dbReference>
<evidence type="ECO:0000256" key="7">
    <source>
        <dbReference type="PROSITE-ProRule" id="PRU01360"/>
    </source>
</evidence>
<dbReference type="Pfam" id="PF07715">
    <property type="entry name" value="Plug"/>
    <property type="match status" value="1"/>
</dbReference>
<feature type="signal peptide" evidence="8">
    <location>
        <begin position="1"/>
        <end position="25"/>
    </location>
</feature>
<dbReference type="EMBL" id="WAIE01000002">
    <property type="protein sequence ID" value="KAB1442152.1"/>
    <property type="molecule type" value="Genomic_DNA"/>
</dbReference>
<comment type="similarity">
    <text evidence="7">Belongs to the TonB-dependent receptor family.</text>
</comment>
<dbReference type="GO" id="GO:0015344">
    <property type="term" value="F:siderophore uptake transmembrane transporter activity"/>
    <property type="evidence" value="ECO:0007669"/>
    <property type="project" value="TreeGrafter"/>
</dbReference>
<keyword evidence="6 7" id="KW-0998">Cell outer membrane</keyword>
<comment type="caution">
    <text evidence="10">The sequence shown here is derived from an EMBL/GenBank/DDBJ whole genome shotgun (WGS) entry which is preliminary data.</text>
</comment>
<keyword evidence="2 7" id="KW-0813">Transport</keyword>
<protein>
    <submittedName>
        <fullName evidence="10">TonB-dependent receptor plug domain-containing protein</fullName>
    </submittedName>
</protein>
<dbReference type="Proteomes" id="UP000438699">
    <property type="component" value="Unassembled WGS sequence"/>
</dbReference>
<dbReference type="Gene3D" id="2.170.130.10">
    <property type="entry name" value="TonB-dependent receptor, plug domain"/>
    <property type="match status" value="1"/>
</dbReference>
<evidence type="ECO:0000313" key="10">
    <source>
        <dbReference type="EMBL" id="KAB1442152.1"/>
    </source>
</evidence>
<evidence type="ECO:0000259" key="9">
    <source>
        <dbReference type="Pfam" id="PF07715"/>
    </source>
</evidence>
<feature type="chain" id="PRO_5026783989" evidence="8">
    <location>
        <begin position="26"/>
        <end position="638"/>
    </location>
</feature>
<keyword evidence="3 7" id="KW-1134">Transmembrane beta strand</keyword>
<dbReference type="InterPro" id="IPR012910">
    <property type="entry name" value="Plug_dom"/>
</dbReference>
<comment type="subcellular location">
    <subcellularLocation>
        <location evidence="1 7">Cell outer membrane</location>
        <topology evidence="1 7">Multi-pass membrane protein</topology>
    </subcellularLocation>
</comment>
<dbReference type="PANTHER" id="PTHR30069">
    <property type="entry name" value="TONB-DEPENDENT OUTER MEMBRANE RECEPTOR"/>
    <property type="match status" value="1"/>
</dbReference>
<dbReference type="GO" id="GO:0044718">
    <property type="term" value="P:siderophore transmembrane transport"/>
    <property type="evidence" value="ECO:0007669"/>
    <property type="project" value="TreeGrafter"/>
</dbReference>
<keyword evidence="8" id="KW-0732">Signal</keyword>
<feature type="domain" description="TonB-dependent receptor plug" evidence="9">
    <location>
        <begin position="55"/>
        <end position="163"/>
    </location>
</feature>
<dbReference type="OrthoDB" id="9800913at2"/>
<evidence type="ECO:0000256" key="8">
    <source>
        <dbReference type="SAM" id="SignalP"/>
    </source>
</evidence>
<evidence type="ECO:0000256" key="5">
    <source>
        <dbReference type="ARBA" id="ARBA00023136"/>
    </source>
</evidence>
<gene>
    <name evidence="10" type="ORF">F8A88_06715</name>
</gene>
<dbReference type="PROSITE" id="PS52016">
    <property type="entry name" value="TONB_DEPENDENT_REC_3"/>
    <property type="match status" value="1"/>
</dbReference>
<dbReference type="InterPro" id="IPR039426">
    <property type="entry name" value="TonB-dep_rcpt-like"/>
</dbReference>
<proteinExistence type="inferred from homology"/>
<organism evidence="10 11">
    <name type="scientific">Pseudodesulfovibrio senegalensis</name>
    <dbReference type="NCBI Taxonomy" id="1721087"/>
    <lineage>
        <taxon>Bacteria</taxon>
        <taxon>Pseudomonadati</taxon>
        <taxon>Thermodesulfobacteriota</taxon>
        <taxon>Desulfovibrionia</taxon>
        <taxon>Desulfovibrionales</taxon>
        <taxon>Desulfovibrionaceae</taxon>
    </lineage>
</organism>
<name>A0A6N6N373_9BACT</name>
<dbReference type="InterPro" id="IPR036942">
    <property type="entry name" value="Beta-barrel_TonB_sf"/>
</dbReference>
<dbReference type="Gene3D" id="2.40.170.20">
    <property type="entry name" value="TonB-dependent receptor, beta-barrel domain"/>
    <property type="match status" value="1"/>
</dbReference>
<evidence type="ECO:0000313" key="11">
    <source>
        <dbReference type="Proteomes" id="UP000438699"/>
    </source>
</evidence>
<evidence type="ECO:0000256" key="6">
    <source>
        <dbReference type="ARBA" id="ARBA00023237"/>
    </source>
</evidence>
<keyword evidence="4 7" id="KW-0812">Transmembrane</keyword>
<keyword evidence="5 7" id="KW-0472">Membrane</keyword>
<evidence type="ECO:0000256" key="4">
    <source>
        <dbReference type="ARBA" id="ARBA00022692"/>
    </source>
</evidence>
<evidence type="ECO:0000256" key="1">
    <source>
        <dbReference type="ARBA" id="ARBA00004571"/>
    </source>
</evidence>
<sequence length="638" mass="71434">MTRPTYGTIVLLLLAWCMVPPSVCAQESDDLETMDIAQLMEVRVTTASRRPDRLSRVAGAVSVITEEDIARSGASSIPEALQLVPGVHVTRMDTDKWAVGIRGFSNMFGNKQLVLINGRPITSPTFTGVFWNNQAVPLSTIKRIEVVRGVWTSLWGADSFNGVINIITKTAAEMNGGTSVTRVGTEGLEQTLSYGMHVDQDTDVAFFGKGSYSDGLSMRSPDGSARSTQEWKQGSTGLRVDWDNAFTDTLSFEAAGALTRSEDGAGVMRPKYPAGFSNENHSGYMQFTWDRRTGLDAGVRFRTSYSADGMSMGDFRGVVNLVDMEVLHAMLQNGSHRFTWGVGTRVAWDDFDASDHIRIEENQNTRFDANAFVQDRITLHDDDLFLILGLKLDYRDSGFLGLQPTARLLYTKDNQELWIAASHARRSPDRWSEDGSYRIDYQGHTYTLENPGGLKNERLYSLEAGYRQIISPQLEFDISTYVNHYDSMTHISYDESTYTATVDNDMWGTAYGMEAAADWKLKERLTLRPSLGVLVQNIRGGDEEWTRHNPTGDPIYEAKLFSMLDILPEVGFNTLLQYRACPTEDDFDPTFTVDASLSWQARQDLKLELIGQNIFDDNDKSSPLENDPSFSVRATWKF</sequence>
<dbReference type="AlphaFoldDB" id="A0A6N6N373"/>